<evidence type="ECO:0000313" key="11">
    <source>
        <dbReference type="Proteomes" id="UP000219193"/>
    </source>
</evidence>
<evidence type="ECO:0000256" key="2">
    <source>
        <dbReference type="ARBA" id="ARBA00004756"/>
    </source>
</evidence>
<evidence type="ECO:0000256" key="3">
    <source>
        <dbReference type="ARBA" id="ARBA00004845"/>
    </source>
</evidence>
<evidence type="ECO:0000256" key="8">
    <source>
        <dbReference type="ARBA" id="ARBA00049112"/>
    </source>
</evidence>
<evidence type="ECO:0000259" key="9">
    <source>
        <dbReference type="Pfam" id="PF00793"/>
    </source>
</evidence>
<evidence type="ECO:0000256" key="7">
    <source>
        <dbReference type="ARBA" id="ARBA00022679"/>
    </source>
</evidence>
<keyword evidence="7" id="KW-0808">Transferase</keyword>
<proteinExistence type="inferred from homology"/>
<reference evidence="11" key="1">
    <citation type="submission" date="2017-09" db="EMBL/GenBank/DDBJ databases">
        <authorList>
            <person name="Varghese N."/>
            <person name="Submissions S."/>
        </authorList>
    </citation>
    <scope>NUCLEOTIDE SEQUENCE [LARGE SCALE GENOMIC DNA]</scope>
    <source>
        <strain evidence="11">CGMCC 1.12641</strain>
    </source>
</reference>
<evidence type="ECO:0000256" key="5">
    <source>
        <dbReference type="ARBA" id="ARBA00012693"/>
    </source>
</evidence>
<evidence type="ECO:0000313" key="10">
    <source>
        <dbReference type="EMBL" id="SOC80949.1"/>
    </source>
</evidence>
<dbReference type="NCBIfam" id="TIGR01362">
    <property type="entry name" value="KDO8P_synth"/>
    <property type="match status" value="1"/>
</dbReference>
<dbReference type="NCBIfam" id="NF003543">
    <property type="entry name" value="PRK05198.1"/>
    <property type="match status" value="1"/>
</dbReference>
<evidence type="ECO:0000256" key="1">
    <source>
        <dbReference type="ARBA" id="ARBA00004496"/>
    </source>
</evidence>
<comment type="catalytic activity">
    <reaction evidence="8">
        <text>D-arabinose 5-phosphate + phosphoenolpyruvate + H2O = 3-deoxy-alpha-D-manno-2-octulosonate-8-phosphate + phosphate</text>
        <dbReference type="Rhea" id="RHEA:14053"/>
        <dbReference type="ChEBI" id="CHEBI:15377"/>
        <dbReference type="ChEBI" id="CHEBI:43474"/>
        <dbReference type="ChEBI" id="CHEBI:57693"/>
        <dbReference type="ChEBI" id="CHEBI:58702"/>
        <dbReference type="ChEBI" id="CHEBI:85985"/>
        <dbReference type="EC" id="2.5.1.55"/>
    </reaction>
</comment>
<name>A0A285X944_9FLAO</name>
<dbReference type="InterPro" id="IPR013785">
    <property type="entry name" value="Aldolase_TIM"/>
</dbReference>
<protein>
    <recommendedName>
        <fullName evidence="5">3-deoxy-8-phosphooctulonate synthase</fullName>
        <ecNumber evidence="5">2.5.1.55</ecNumber>
    </recommendedName>
</protein>
<dbReference type="GO" id="GO:0008676">
    <property type="term" value="F:3-deoxy-8-phosphooctulonate synthase activity"/>
    <property type="evidence" value="ECO:0007669"/>
    <property type="project" value="UniProtKB-EC"/>
</dbReference>
<dbReference type="Proteomes" id="UP000219193">
    <property type="component" value="Unassembled WGS sequence"/>
</dbReference>
<keyword evidence="6" id="KW-0963">Cytoplasm</keyword>
<comment type="subcellular location">
    <subcellularLocation>
        <location evidence="1">Cytoplasm</location>
    </subcellularLocation>
</comment>
<dbReference type="Gene3D" id="3.20.20.70">
    <property type="entry name" value="Aldolase class I"/>
    <property type="match status" value="1"/>
</dbReference>
<dbReference type="InterPro" id="IPR006269">
    <property type="entry name" value="KDO8P_synthase"/>
</dbReference>
<evidence type="ECO:0000256" key="6">
    <source>
        <dbReference type="ARBA" id="ARBA00022490"/>
    </source>
</evidence>
<dbReference type="UniPathway" id="UPA00357">
    <property type="reaction ID" value="UER00474"/>
</dbReference>
<comment type="similarity">
    <text evidence="4">Belongs to the KdsA family.</text>
</comment>
<comment type="pathway">
    <text evidence="2">Bacterial outer membrane biogenesis; lipopolysaccharide biosynthesis.</text>
</comment>
<evidence type="ECO:0000256" key="4">
    <source>
        <dbReference type="ARBA" id="ARBA00010499"/>
    </source>
</evidence>
<gene>
    <name evidence="10" type="ORF">SAMN06296241_2514</name>
</gene>
<dbReference type="UniPathway" id="UPA00030"/>
<feature type="domain" description="DAHP synthetase I/KDSA" evidence="9">
    <location>
        <begin position="14"/>
        <end position="268"/>
    </location>
</feature>
<dbReference type="AlphaFoldDB" id="A0A285X944"/>
<sequence length="278" mass="30565">MQKISFMQLNKIPQIKHADSGNFFLLAGPCAIEGEDMALRIAETIVGITDKLQIPYIFKGSFKKANRSRIDSFTGIGDEKALKILRKVSETFGVPTVTDIHEREDAILAAEYVDVLQIPAFLVRQTDLVVAAAETGKVVNLKKGQFMSPESMKHAVTKVTDCNNEQVMVTDRGTMFGYHDMIVDFRGIPTMRQFAPTVLDVTHSLQQPNQSSGVTGGRPDMIETIARAGIATGADGIFIETHFDPANAKSDGANMLDIQYLERLLGNLTAIRKTINSF</sequence>
<dbReference type="EMBL" id="OCMF01000003">
    <property type="protein sequence ID" value="SOC80949.1"/>
    <property type="molecule type" value="Genomic_DNA"/>
</dbReference>
<accession>A0A285X944</accession>
<keyword evidence="11" id="KW-1185">Reference proteome</keyword>
<dbReference type="InterPro" id="IPR006218">
    <property type="entry name" value="DAHP1/KDSA"/>
</dbReference>
<comment type="pathway">
    <text evidence="3">Carbohydrate biosynthesis; 3-deoxy-D-manno-octulosonate biosynthesis; 3-deoxy-D-manno-octulosonate from D-ribulose 5-phosphate: step 2/3.</text>
</comment>
<organism evidence="10 11">
    <name type="scientific">Salinimicrobium sediminis</name>
    <dbReference type="NCBI Taxonomy" id="1343891"/>
    <lineage>
        <taxon>Bacteria</taxon>
        <taxon>Pseudomonadati</taxon>
        <taxon>Bacteroidota</taxon>
        <taxon>Flavobacteriia</taxon>
        <taxon>Flavobacteriales</taxon>
        <taxon>Flavobacteriaceae</taxon>
        <taxon>Salinimicrobium</taxon>
    </lineage>
</organism>
<dbReference type="EC" id="2.5.1.55" evidence="5"/>
<dbReference type="Pfam" id="PF00793">
    <property type="entry name" value="DAHP_synth_1"/>
    <property type="match status" value="1"/>
</dbReference>
<dbReference type="GO" id="GO:0005737">
    <property type="term" value="C:cytoplasm"/>
    <property type="evidence" value="ECO:0007669"/>
    <property type="project" value="UniProtKB-SubCell"/>
</dbReference>
<dbReference type="GO" id="GO:0009103">
    <property type="term" value="P:lipopolysaccharide biosynthetic process"/>
    <property type="evidence" value="ECO:0007669"/>
    <property type="project" value="UniProtKB-UniPathway"/>
</dbReference>
<dbReference type="SUPFAM" id="SSF51569">
    <property type="entry name" value="Aldolase"/>
    <property type="match status" value="1"/>
</dbReference>
<dbReference type="PANTHER" id="PTHR21057">
    <property type="entry name" value="PHOSPHO-2-DEHYDRO-3-DEOXYHEPTONATE ALDOLASE"/>
    <property type="match status" value="1"/>
</dbReference>